<name>A0A395JHT7_9GAMM</name>
<reference evidence="2 3" key="1">
    <citation type="submission" date="2018-06" db="EMBL/GenBank/DDBJ databases">
        <title>Genomic Encyclopedia of Type Strains, Phase IV (KMG-IV): sequencing the most valuable type-strain genomes for metagenomic binning, comparative biology and taxonomic classification.</title>
        <authorList>
            <person name="Goeker M."/>
        </authorList>
    </citation>
    <scope>NUCLEOTIDE SEQUENCE [LARGE SCALE GENOMIC DNA]</scope>
    <source>
        <strain evidence="2 3">DSM 24032</strain>
    </source>
</reference>
<keyword evidence="3" id="KW-1185">Reference proteome</keyword>
<evidence type="ECO:0000313" key="3">
    <source>
        <dbReference type="Proteomes" id="UP000253083"/>
    </source>
</evidence>
<evidence type="ECO:0000313" key="2">
    <source>
        <dbReference type="EMBL" id="RBP47075.1"/>
    </source>
</evidence>
<gene>
    <name evidence="2" type="ORF">DFR28_11038</name>
</gene>
<sequence length="104" mass="11074">MTKLTSFILGAAIAGASLSTHASTDLDLELSRCAEAALASQQVSVKKIRVETPTNDAALMDHDLSQRVTEYRMRIASDISGQELGNVTCRISKSGEVTSAKFDA</sequence>
<proteinExistence type="predicted"/>
<keyword evidence="1" id="KW-0732">Signal</keyword>
<dbReference type="AlphaFoldDB" id="A0A395JHT7"/>
<accession>A0A395JHT7</accession>
<dbReference type="EMBL" id="QNRT01000010">
    <property type="protein sequence ID" value="RBP47075.1"/>
    <property type="molecule type" value="Genomic_DNA"/>
</dbReference>
<feature type="signal peptide" evidence="1">
    <location>
        <begin position="1"/>
        <end position="22"/>
    </location>
</feature>
<comment type="caution">
    <text evidence="2">The sequence shown here is derived from an EMBL/GenBank/DDBJ whole genome shotgun (WGS) entry which is preliminary data.</text>
</comment>
<feature type="chain" id="PRO_5017249569" evidence="1">
    <location>
        <begin position="23"/>
        <end position="104"/>
    </location>
</feature>
<dbReference type="InParanoid" id="A0A395JHT7"/>
<evidence type="ECO:0000256" key="1">
    <source>
        <dbReference type="SAM" id="SignalP"/>
    </source>
</evidence>
<protein>
    <submittedName>
        <fullName evidence="2">Uncharacterized protein</fullName>
    </submittedName>
</protein>
<organism evidence="2 3">
    <name type="scientific">Arenicella xantha</name>
    <dbReference type="NCBI Taxonomy" id="644221"/>
    <lineage>
        <taxon>Bacteria</taxon>
        <taxon>Pseudomonadati</taxon>
        <taxon>Pseudomonadota</taxon>
        <taxon>Gammaproteobacteria</taxon>
        <taxon>Arenicellales</taxon>
        <taxon>Arenicellaceae</taxon>
        <taxon>Arenicella</taxon>
    </lineage>
</organism>
<dbReference type="RefSeq" id="WP_113955958.1">
    <property type="nucleotide sequence ID" value="NZ_QNRT01000010.1"/>
</dbReference>
<dbReference type="Proteomes" id="UP000253083">
    <property type="component" value="Unassembled WGS sequence"/>
</dbReference>